<dbReference type="PANTHER" id="PTHR39087:SF2">
    <property type="entry name" value="UPF0104 MEMBRANE PROTEIN MJ1595"/>
    <property type="match status" value="1"/>
</dbReference>
<evidence type="ECO:0000256" key="2">
    <source>
        <dbReference type="ARBA" id="ARBA00022475"/>
    </source>
</evidence>
<feature type="transmembrane region" description="Helical" evidence="6">
    <location>
        <begin position="218"/>
        <end position="239"/>
    </location>
</feature>
<dbReference type="Proteomes" id="UP001597468">
    <property type="component" value="Unassembled WGS sequence"/>
</dbReference>
<dbReference type="InterPro" id="IPR022791">
    <property type="entry name" value="L-PG_synthase/AglD"/>
</dbReference>
<evidence type="ECO:0000256" key="1">
    <source>
        <dbReference type="ARBA" id="ARBA00004651"/>
    </source>
</evidence>
<keyword evidence="2" id="KW-1003">Cell membrane</keyword>
<feature type="transmembrane region" description="Helical" evidence="6">
    <location>
        <begin position="161"/>
        <end position="184"/>
    </location>
</feature>
<dbReference type="RefSeq" id="WP_380748922.1">
    <property type="nucleotide sequence ID" value="NZ_JBHULT010000006.1"/>
</dbReference>
<keyword evidence="8" id="KW-1185">Reference proteome</keyword>
<feature type="transmembrane region" description="Helical" evidence="6">
    <location>
        <begin position="39"/>
        <end position="60"/>
    </location>
</feature>
<comment type="subcellular location">
    <subcellularLocation>
        <location evidence="1">Cell membrane</location>
        <topology evidence="1">Multi-pass membrane protein</topology>
    </subcellularLocation>
</comment>
<dbReference type="EMBL" id="JBHULT010000006">
    <property type="protein sequence ID" value="MFD2517163.1"/>
    <property type="molecule type" value="Genomic_DNA"/>
</dbReference>
<evidence type="ECO:0000313" key="7">
    <source>
        <dbReference type="EMBL" id="MFD2517163.1"/>
    </source>
</evidence>
<name>A0ABW5IUV0_9FLAO</name>
<keyword evidence="4 6" id="KW-1133">Transmembrane helix</keyword>
<sequence>MLKKKKLIQFTKNILPLLLGVFLIWYSLSSATPVERKDLWNNILLADIKWVILSLFFGILSHASRAYRWKFLLEPLGYKPLFANSFMAVMGGYLANLGVPRSGEVLRGATISTYENIPFDKAFGTIVSERIADLFMLLLIAIGGLLLQTEGLLAYFDDHQINPFISIGVLLTAVLAGTFVLKLIKNSEHSFMVKIRNFARGLLEGMKSILKMKRKKEFIFHTVFIWFMYVMMFYVIKFALPETTFLSITGIMAAFIVGTFAISTTNGGIGVYPIAMGAVLLFFGINQQAGEAFGWILWGSQTLLVIILGGFSLLFLPVFNQRK</sequence>
<proteinExistence type="predicted"/>
<comment type="caution">
    <text evidence="7">The sequence shown here is derived from an EMBL/GenBank/DDBJ whole genome shotgun (WGS) entry which is preliminary data.</text>
</comment>
<keyword evidence="5 6" id="KW-0472">Membrane</keyword>
<evidence type="ECO:0000313" key="8">
    <source>
        <dbReference type="Proteomes" id="UP001597468"/>
    </source>
</evidence>
<keyword evidence="3 6" id="KW-0812">Transmembrane</keyword>
<dbReference type="NCBIfam" id="TIGR00374">
    <property type="entry name" value="flippase-like domain"/>
    <property type="match status" value="1"/>
</dbReference>
<gene>
    <name evidence="7" type="ORF">ACFSTG_04600</name>
</gene>
<evidence type="ECO:0000256" key="4">
    <source>
        <dbReference type="ARBA" id="ARBA00022989"/>
    </source>
</evidence>
<protein>
    <submittedName>
        <fullName evidence="7">YbhN family protein</fullName>
    </submittedName>
</protein>
<feature type="transmembrane region" description="Helical" evidence="6">
    <location>
        <begin position="245"/>
        <end position="262"/>
    </location>
</feature>
<feature type="transmembrane region" description="Helical" evidence="6">
    <location>
        <begin position="295"/>
        <end position="319"/>
    </location>
</feature>
<accession>A0ABW5IUV0</accession>
<evidence type="ECO:0000256" key="5">
    <source>
        <dbReference type="ARBA" id="ARBA00023136"/>
    </source>
</evidence>
<reference evidence="8" key="1">
    <citation type="journal article" date="2019" name="Int. J. Syst. Evol. Microbiol.">
        <title>The Global Catalogue of Microorganisms (GCM) 10K type strain sequencing project: providing services to taxonomists for standard genome sequencing and annotation.</title>
        <authorList>
            <consortium name="The Broad Institute Genomics Platform"/>
            <consortium name="The Broad Institute Genome Sequencing Center for Infectious Disease"/>
            <person name="Wu L."/>
            <person name="Ma J."/>
        </authorList>
    </citation>
    <scope>NUCLEOTIDE SEQUENCE [LARGE SCALE GENOMIC DNA]</scope>
    <source>
        <strain evidence="8">KCTC 42585</strain>
    </source>
</reference>
<feature type="transmembrane region" description="Helical" evidence="6">
    <location>
        <begin position="134"/>
        <end position="155"/>
    </location>
</feature>
<dbReference type="PANTHER" id="PTHR39087">
    <property type="entry name" value="UPF0104 MEMBRANE PROTEIN MJ1595"/>
    <property type="match status" value="1"/>
</dbReference>
<dbReference type="Pfam" id="PF03706">
    <property type="entry name" value="LPG_synthase_TM"/>
    <property type="match status" value="1"/>
</dbReference>
<evidence type="ECO:0000256" key="6">
    <source>
        <dbReference type="SAM" id="Phobius"/>
    </source>
</evidence>
<organism evidence="7 8">
    <name type="scientific">Salinimicrobium flavum</name>
    <dbReference type="NCBI Taxonomy" id="1737065"/>
    <lineage>
        <taxon>Bacteria</taxon>
        <taxon>Pseudomonadati</taxon>
        <taxon>Bacteroidota</taxon>
        <taxon>Flavobacteriia</taxon>
        <taxon>Flavobacteriales</taxon>
        <taxon>Flavobacteriaceae</taxon>
        <taxon>Salinimicrobium</taxon>
    </lineage>
</organism>
<evidence type="ECO:0000256" key="3">
    <source>
        <dbReference type="ARBA" id="ARBA00022692"/>
    </source>
</evidence>
<feature type="transmembrane region" description="Helical" evidence="6">
    <location>
        <begin position="269"/>
        <end position="289"/>
    </location>
</feature>